<dbReference type="OrthoDB" id="407146at2759"/>
<evidence type="ECO:0000256" key="1">
    <source>
        <dbReference type="ARBA" id="ARBA00006641"/>
    </source>
</evidence>
<dbReference type="Gene3D" id="3.40.630.20">
    <property type="entry name" value="Peptidase C15, pyroglutamyl peptidase I-like"/>
    <property type="match status" value="1"/>
</dbReference>
<comment type="similarity">
    <text evidence="1">Belongs to the peptidase C15 family.</text>
</comment>
<dbReference type="Proteomes" id="UP000053831">
    <property type="component" value="Unassembled WGS sequence"/>
</dbReference>
<keyword evidence="6" id="KW-1185">Reference proteome</keyword>
<accession>A0A0N0RTC0</accession>
<keyword evidence="4" id="KW-0788">Thiol protease</keyword>
<dbReference type="InterPro" id="IPR016125">
    <property type="entry name" value="Peptidase_C15-like"/>
</dbReference>
<comment type="caution">
    <text evidence="5">The sequence shown here is derived from an EMBL/GenBank/DDBJ whole genome shotgun (WGS) entry which is preliminary data.</text>
</comment>
<evidence type="ECO:0000313" key="6">
    <source>
        <dbReference type="Proteomes" id="UP000053831"/>
    </source>
</evidence>
<evidence type="ECO:0000256" key="3">
    <source>
        <dbReference type="ARBA" id="ARBA00022801"/>
    </source>
</evidence>
<dbReference type="InterPro" id="IPR036440">
    <property type="entry name" value="Peptidase_C15-like_sf"/>
</dbReference>
<dbReference type="PANTHER" id="PTHR23402:SF1">
    <property type="entry name" value="PYROGLUTAMYL-PEPTIDASE I"/>
    <property type="match status" value="1"/>
</dbReference>
<dbReference type="PANTHER" id="PTHR23402">
    <property type="entry name" value="PROTEASE FAMILY C15 PYROGLUTAMYL-PEPTIDASE I-RELATED"/>
    <property type="match status" value="1"/>
</dbReference>
<dbReference type="GO" id="GO:0006508">
    <property type="term" value="P:proteolysis"/>
    <property type="evidence" value="ECO:0007669"/>
    <property type="project" value="UniProtKB-KW"/>
</dbReference>
<gene>
    <name evidence="5" type="ORF">ESCO_000840</name>
</gene>
<keyword evidence="2" id="KW-0645">Protease</keyword>
<dbReference type="SUPFAM" id="SSF53182">
    <property type="entry name" value="Pyrrolidone carboxyl peptidase (pyroglutamate aminopeptidase)"/>
    <property type="match status" value="1"/>
</dbReference>
<evidence type="ECO:0000313" key="5">
    <source>
        <dbReference type="EMBL" id="KOS18972.1"/>
    </source>
</evidence>
<keyword evidence="3" id="KW-0378">Hydrolase</keyword>
<evidence type="ECO:0000256" key="4">
    <source>
        <dbReference type="ARBA" id="ARBA00022807"/>
    </source>
</evidence>
<protein>
    <submittedName>
        <fullName evidence="5">Pyroglutamyl-peptidase 1</fullName>
    </submittedName>
</protein>
<organism evidence="5 6">
    <name type="scientific">Escovopsis weberi</name>
    <dbReference type="NCBI Taxonomy" id="150374"/>
    <lineage>
        <taxon>Eukaryota</taxon>
        <taxon>Fungi</taxon>
        <taxon>Dikarya</taxon>
        <taxon>Ascomycota</taxon>
        <taxon>Pezizomycotina</taxon>
        <taxon>Sordariomycetes</taxon>
        <taxon>Hypocreomycetidae</taxon>
        <taxon>Hypocreales</taxon>
        <taxon>Hypocreaceae</taxon>
        <taxon>Escovopsis</taxon>
    </lineage>
</organism>
<proteinExistence type="inferred from homology"/>
<evidence type="ECO:0000256" key="2">
    <source>
        <dbReference type="ARBA" id="ARBA00022670"/>
    </source>
</evidence>
<name>A0A0N0RTC0_ESCWE</name>
<dbReference type="GO" id="GO:0008234">
    <property type="term" value="F:cysteine-type peptidase activity"/>
    <property type="evidence" value="ECO:0007669"/>
    <property type="project" value="UniProtKB-KW"/>
</dbReference>
<dbReference type="EMBL" id="LGSR01000020">
    <property type="protein sequence ID" value="KOS18972.1"/>
    <property type="molecule type" value="Genomic_DNA"/>
</dbReference>
<reference evidence="5 6" key="1">
    <citation type="submission" date="2015-07" db="EMBL/GenBank/DDBJ databases">
        <title>The genome of the fungus Escovopsis weberi, a specialized disease agent of ant agriculture.</title>
        <authorList>
            <person name="de Man T.J."/>
            <person name="Stajich J.E."/>
            <person name="Kubicek C.P."/>
            <person name="Chenthamara K."/>
            <person name="Atanasova L."/>
            <person name="Druzhinina I.S."/>
            <person name="Birnbaum S."/>
            <person name="Barribeau S.M."/>
            <person name="Teiling C."/>
            <person name="Suen G."/>
            <person name="Currie C."/>
            <person name="Gerardo N.M."/>
        </authorList>
    </citation>
    <scope>NUCLEOTIDE SEQUENCE [LARGE SCALE GENOMIC DNA]</scope>
</reference>
<dbReference type="Pfam" id="PF01470">
    <property type="entry name" value="Peptidase_C15"/>
    <property type="match status" value="1"/>
</dbReference>
<sequence>MGSQKNKDELTVLVTGFGYLPPLRAKDPSSREAVDLPPVRILVHPEPIRVSYKVVRNLVPSLWEGPHGPAEIDFVIHIGMAGPRPVYQIEHKAHRTGYNSLDVDGLGLEDERDGMHGEDWVWNGLPDEIPTDLDIVDVYKRWMLHSARDMDLRISEDPGRYLCDFIYYSSLAHLLKKNRERKVLFLHVPAMASKQDISNGLELTINLIRSIAESLSAAGEKKEQEI</sequence>
<dbReference type="AlphaFoldDB" id="A0A0N0RTC0"/>